<reference evidence="2 3" key="1">
    <citation type="submission" date="2017-12" db="EMBL/GenBank/DDBJ databases">
        <title>Gene loss provides genomic basis for host adaptation in cereal stripe rust fungi.</title>
        <authorList>
            <person name="Xia C."/>
        </authorList>
    </citation>
    <scope>NUCLEOTIDE SEQUENCE [LARGE SCALE GENOMIC DNA]</scope>
    <source>
        <strain evidence="2 3">93TX-2</strain>
    </source>
</reference>
<organism evidence="2 3">
    <name type="scientific">Puccinia striiformis</name>
    <dbReference type="NCBI Taxonomy" id="27350"/>
    <lineage>
        <taxon>Eukaryota</taxon>
        <taxon>Fungi</taxon>
        <taxon>Dikarya</taxon>
        <taxon>Basidiomycota</taxon>
        <taxon>Pucciniomycotina</taxon>
        <taxon>Pucciniomycetes</taxon>
        <taxon>Pucciniales</taxon>
        <taxon>Pucciniaceae</taxon>
        <taxon>Puccinia</taxon>
    </lineage>
</organism>
<evidence type="ECO:0000313" key="3">
    <source>
        <dbReference type="Proteomes" id="UP000238274"/>
    </source>
</evidence>
<reference evidence="3" key="2">
    <citation type="journal article" date="2018" name="BMC Genomics">
        <title>Genomic insights into host adaptation between the wheat stripe rust pathogen (Puccinia striiformis f. sp. tritici) and the barley stripe rust pathogen (Puccinia striiformis f. sp. hordei).</title>
        <authorList>
            <person name="Xia C."/>
            <person name="Wang M."/>
            <person name="Yin C."/>
            <person name="Cornejo O.E."/>
            <person name="Hulbert S.H."/>
            <person name="Chen X."/>
        </authorList>
    </citation>
    <scope>NUCLEOTIDE SEQUENCE [LARGE SCALE GENOMIC DNA]</scope>
    <source>
        <strain evidence="3">93TX-2</strain>
    </source>
</reference>
<gene>
    <name evidence="2" type="ORF">PSHT_10972</name>
</gene>
<feature type="region of interest" description="Disordered" evidence="1">
    <location>
        <begin position="36"/>
        <end position="68"/>
    </location>
</feature>
<dbReference type="AlphaFoldDB" id="A0A2S4V681"/>
<accession>A0A2S4V681</accession>
<sequence length="117" mass="13318">MGLLHATNRMSIAELLNPADESGYSIWTSEEIFRSVKDSRTEDDDQDDDKQWEPPPPPKQLLKRSSRQSRSLIITLRATQCSCRQTQSVNGNLLEVTFRPSHHNCSTINHHIILSSC</sequence>
<evidence type="ECO:0000313" key="2">
    <source>
        <dbReference type="EMBL" id="POW05039.1"/>
    </source>
</evidence>
<dbReference type="VEuPathDB" id="FungiDB:PSHT_10972"/>
<protein>
    <submittedName>
        <fullName evidence="2">Uncharacterized protein</fullName>
    </submittedName>
</protein>
<reference evidence="3" key="3">
    <citation type="journal article" date="2018" name="Mol. Plant Microbe Interact.">
        <title>Genome sequence resources for the wheat stripe rust pathogen (Puccinia striiformis f. sp. tritici) and the barley stripe rust pathogen (Puccinia striiformis f. sp. hordei).</title>
        <authorList>
            <person name="Xia C."/>
            <person name="Wang M."/>
            <person name="Yin C."/>
            <person name="Cornejo O.E."/>
            <person name="Hulbert S.H."/>
            <person name="Chen X."/>
        </authorList>
    </citation>
    <scope>NUCLEOTIDE SEQUENCE [LARGE SCALE GENOMIC DNA]</scope>
    <source>
        <strain evidence="3">93TX-2</strain>
    </source>
</reference>
<name>A0A2S4V681_9BASI</name>
<dbReference type="EMBL" id="PKSM01000176">
    <property type="protein sequence ID" value="POW05039.1"/>
    <property type="molecule type" value="Genomic_DNA"/>
</dbReference>
<dbReference type="OrthoDB" id="162969at2759"/>
<keyword evidence="3" id="KW-1185">Reference proteome</keyword>
<proteinExistence type="predicted"/>
<dbReference type="Proteomes" id="UP000238274">
    <property type="component" value="Unassembled WGS sequence"/>
</dbReference>
<feature type="compositionally biased region" description="Acidic residues" evidence="1">
    <location>
        <begin position="41"/>
        <end position="50"/>
    </location>
</feature>
<evidence type="ECO:0000256" key="1">
    <source>
        <dbReference type="SAM" id="MobiDB-lite"/>
    </source>
</evidence>
<comment type="caution">
    <text evidence="2">The sequence shown here is derived from an EMBL/GenBank/DDBJ whole genome shotgun (WGS) entry which is preliminary data.</text>
</comment>